<feature type="transmembrane region" description="Helical" evidence="5">
    <location>
        <begin position="52"/>
        <end position="74"/>
    </location>
</feature>
<dbReference type="RefSeq" id="WP_116884940.1">
    <property type="nucleotide sequence ID" value="NZ_CABMMC010000021.1"/>
</dbReference>
<evidence type="ECO:0000256" key="1">
    <source>
        <dbReference type="ARBA" id="ARBA00004141"/>
    </source>
</evidence>
<name>A0A2U1AQX3_9BACT</name>
<dbReference type="Proteomes" id="UP000576225">
    <property type="component" value="Unassembled WGS sequence"/>
</dbReference>
<comment type="subcellular location">
    <subcellularLocation>
        <location evidence="1">Membrane</location>
        <topology evidence="1">Multi-pass membrane protein</topology>
    </subcellularLocation>
</comment>
<protein>
    <submittedName>
        <fullName evidence="7">V-type ATP synthase subunit K</fullName>
    </submittedName>
    <submittedName>
        <fullName evidence="8">V/A-type H+-transporting ATPase subunit K</fullName>
    </submittedName>
</protein>
<dbReference type="NCBIfam" id="NF005174">
    <property type="entry name" value="PRK06649.1"/>
    <property type="match status" value="1"/>
</dbReference>
<dbReference type="InterPro" id="IPR002379">
    <property type="entry name" value="ATPase_proteolipid_c-like_dom"/>
</dbReference>
<gene>
    <name evidence="8" type="ORF">C8D82_12465</name>
    <name evidence="7" type="ORF">HF882_18780</name>
</gene>
<feature type="transmembrane region" description="Helical" evidence="5">
    <location>
        <begin position="126"/>
        <end position="149"/>
    </location>
</feature>
<dbReference type="Proteomes" id="UP000245959">
    <property type="component" value="Unassembled WGS sequence"/>
</dbReference>
<keyword evidence="9" id="KW-1185">Reference proteome</keyword>
<evidence type="ECO:0000259" key="6">
    <source>
        <dbReference type="Pfam" id="PF00137"/>
    </source>
</evidence>
<dbReference type="GO" id="GO:0015078">
    <property type="term" value="F:proton transmembrane transporter activity"/>
    <property type="evidence" value="ECO:0007669"/>
    <property type="project" value="InterPro"/>
</dbReference>
<feature type="domain" description="V-ATPase proteolipid subunit C-like" evidence="6">
    <location>
        <begin position="91"/>
        <end position="148"/>
    </location>
</feature>
<evidence type="ECO:0000256" key="2">
    <source>
        <dbReference type="ARBA" id="ARBA00022692"/>
    </source>
</evidence>
<dbReference type="GO" id="GO:0033177">
    <property type="term" value="C:proton-transporting two-sector ATPase complex, proton-transporting domain"/>
    <property type="evidence" value="ECO:0007669"/>
    <property type="project" value="InterPro"/>
</dbReference>
<evidence type="ECO:0000313" key="8">
    <source>
        <dbReference type="EMBL" id="PVY38829.1"/>
    </source>
</evidence>
<evidence type="ECO:0000313" key="9">
    <source>
        <dbReference type="Proteomes" id="UP000245959"/>
    </source>
</evidence>
<dbReference type="GeneID" id="78296230"/>
<evidence type="ECO:0000256" key="5">
    <source>
        <dbReference type="SAM" id="Phobius"/>
    </source>
</evidence>
<evidence type="ECO:0000313" key="10">
    <source>
        <dbReference type="Proteomes" id="UP000576225"/>
    </source>
</evidence>
<comment type="caution">
    <text evidence="8">The sequence shown here is derived from an EMBL/GenBank/DDBJ whole genome shotgun (WGS) entry which is preliminary data.</text>
</comment>
<accession>A0A2U1AQX3</accession>
<keyword evidence="2 5" id="KW-0812">Transmembrane</keyword>
<evidence type="ECO:0000256" key="3">
    <source>
        <dbReference type="ARBA" id="ARBA00022989"/>
    </source>
</evidence>
<dbReference type="EMBL" id="QEKH01000024">
    <property type="protein sequence ID" value="PVY38829.1"/>
    <property type="molecule type" value="Genomic_DNA"/>
</dbReference>
<dbReference type="OrthoDB" id="9806679at2"/>
<dbReference type="AlphaFoldDB" id="A0A2U1AQX3"/>
<evidence type="ECO:0000256" key="4">
    <source>
        <dbReference type="ARBA" id="ARBA00023136"/>
    </source>
</evidence>
<reference evidence="7 10" key="2">
    <citation type="submission" date="2020-04" db="EMBL/GenBank/DDBJ databases">
        <authorList>
            <person name="Hitch T.C.A."/>
            <person name="Wylensek D."/>
            <person name="Clavel T."/>
        </authorList>
    </citation>
    <scope>NUCLEOTIDE SEQUENCE [LARGE SCALE GENOMIC DNA]</scope>
    <source>
        <strain evidence="7 10">COR2-253-APC-1A</strain>
    </source>
</reference>
<sequence>MEVEMMKALAMAGGYAAIGLAAMGSAMGTGIGGSAAIGAWKKCYQQDKPAPFLLIALAGAPLSQTIYGMILMILIKGKMADNPAAWPLYLTIGVLGGLGLMFSAWYQGKAAAGGCNAFGETNQGFANYLMVLGIVETTAIFALVFALLAM</sequence>
<dbReference type="Gene3D" id="1.20.120.610">
    <property type="entry name" value="lithium bound rotor ring of v- atpase"/>
    <property type="match status" value="1"/>
</dbReference>
<dbReference type="InterPro" id="IPR035921">
    <property type="entry name" value="F/V-ATP_Csub_sf"/>
</dbReference>
<dbReference type="SUPFAM" id="SSF81333">
    <property type="entry name" value="F1F0 ATP synthase subunit C"/>
    <property type="match status" value="1"/>
</dbReference>
<evidence type="ECO:0000313" key="7">
    <source>
        <dbReference type="EMBL" id="NMD88638.1"/>
    </source>
</evidence>
<feature type="transmembrane region" description="Helical" evidence="5">
    <location>
        <begin position="86"/>
        <end position="106"/>
    </location>
</feature>
<reference evidence="8 9" key="1">
    <citation type="submission" date="2018-04" db="EMBL/GenBank/DDBJ databases">
        <title>Genomic Encyclopedia of Type Strains, Phase IV (KMG-IV): sequencing the most valuable type-strain genomes for metagenomic binning, comparative biology and taxonomic classification.</title>
        <authorList>
            <person name="Goeker M."/>
        </authorList>
    </citation>
    <scope>NUCLEOTIDE SEQUENCE [LARGE SCALE GENOMIC DNA]</scope>
    <source>
        <strain evidence="8 9">DSM 14823</strain>
    </source>
</reference>
<dbReference type="Pfam" id="PF00137">
    <property type="entry name" value="ATP-synt_C"/>
    <property type="match status" value="1"/>
</dbReference>
<keyword evidence="4 5" id="KW-0472">Membrane</keyword>
<dbReference type="EMBL" id="JABAEW010000052">
    <property type="protein sequence ID" value="NMD88638.1"/>
    <property type="molecule type" value="Genomic_DNA"/>
</dbReference>
<organism evidence="8 9">
    <name type="scientific">Victivallis vadensis</name>
    <dbReference type="NCBI Taxonomy" id="172901"/>
    <lineage>
        <taxon>Bacteria</taxon>
        <taxon>Pseudomonadati</taxon>
        <taxon>Lentisphaerota</taxon>
        <taxon>Lentisphaeria</taxon>
        <taxon>Victivallales</taxon>
        <taxon>Victivallaceae</taxon>
        <taxon>Victivallis</taxon>
    </lineage>
</organism>
<keyword evidence="3 5" id="KW-1133">Transmembrane helix</keyword>
<proteinExistence type="predicted"/>